<organism evidence="1 2">
    <name type="scientific">Paraburkholderia phymatum (strain DSM 17167 / CIP 108236 / LMG 21445 / STM815)</name>
    <name type="common">Burkholderia phymatum</name>
    <dbReference type="NCBI Taxonomy" id="391038"/>
    <lineage>
        <taxon>Bacteria</taxon>
        <taxon>Pseudomonadati</taxon>
        <taxon>Pseudomonadota</taxon>
        <taxon>Betaproteobacteria</taxon>
        <taxon>Burkholderiales</taxon>
        <taxon>Burkholderiaceae</taxon>
        <taxon>Paraburkholderia</taxon>
    </lineage>
</organism>
<dbReference type="KEGG" id="bph:Bphy_5755"/>
<name>B2JV44_PARP8</name>
<reference evidence="2" key="1">
    <citation type="journal article" date="2014" name="Stand. Genomic Sci.">
        <title>Complete genome sequence of Burkholderia phymatum STM815(T), a broad host range and efficient nitrogen-fixing symbiont of Mimosa species.</title>
        <authorList>
            <person name="Moulin L."/>
            <person name="Klonowska A."/>
            <person name="Caroline B."/>
            <person name="Booth K."/>
            <person name="Vriezen J.A."/>
            <person name="Melkonian R."/>
            <person name="James E.K."/>
            <person name="Young J.P."/>
            <person name="Bena G."/>
            <person name="Hauser L."/>
            <person name="Land M."/>
            <person name="Kyrpides N."/>
            <person name="Bruce D."/>
            <person name="Chain P."/>
            <person name="Copeland A."/>
            <person name="Pitluck S."/>
            <person name="Woyke T."/>
            <person name="Lizotte-Waniewski M."/>
            <person name="Bristow J."/>
            <person name="Riley M."/>
        </authorList>
    </citation>
    <scope>NUCLEOTIDE SEQUENCE [LARGE SCALE GENOMIC DNA]</scope>
    <source>
        <strain evidence="2">DSM 17167 / CIP 108236 / LMG 21445 / STM815</strain>
        <plasmid evidence="2">Plasmid pBPHY01</plasmid>
    </source>
</reference>
<dbReference type="HOGENOM" id="CLU_1217957_0_0_4"/>
<keyword evidence="1" id="KW-0614">Plasmid</keyword>
<evidence type="ECO:0000313" key="1">
    <source>
        <dbReference type="EMBL" id="ACC74821.1"/>
    </source>
</evidence>
<proteinExistence type="predicted"/>
<dbReference type="EMBL" id="CP001045">
    <property type="protein sequence ID" value="ACC74821.1"/>
    <property type="molecule type" value="Genomic_DNA"/>
</dbReference>
<sequence length="227" mass="25950">MSQTPPRRGFCFMLMAYHVQSVHCGGSLAGRYRMGLSTNPNLNGQDGSDERRMKREARRYGRIIARLLPAWAPAPIISRLHDELAHYQLARREARARPGVTPRLDQQWFARQVASTVRLCTYSPDMERAWATLTTAPLRGQDRSGWTASDRTLQVLSGIDNAMCCASPTRQNLPRQRAENLSHVWRRLADACLKPSRLHRKRPCCFASHSPNSLRRTNIDHIFWVTC</sequence>
<evidence type="ECO:0000313" key="2">
    <source>
        <dbReference type="Proteomes" id="UP000001192"/>
    </source>
</evidence>
<accession>B2JV44</accession>
<geneLocation type="plasmid" evidence="1 2">
    <name>pBPHY01</name>
</geneLocation>
<protein>
    <submittedName>
        <fullName evidence="1">Uncharacterized protein</fullName>
    </submittedName>
</protein>
<keyword evidence="2" id="KW-1185">Reference proteome</keyword>
<gene>
    <name evidence="1" type="ordered locus">Bphy_5755</name>
</gene>
<dbReference type="AlphaFoldDB" id="B2JV44"/>
<dbReference type="Proteomes" id="UP000001192">
    <property type="component" value="Plasmid pBPHY01"/>
</dbReference>